<dbReference type="STRING" id="4540.A0A3L6RMZ9"/>
<name>A0A3L6RMZ9_PANMI</name>
<proteinExistence type="predicted"/>
<reference evidence="2" key="1">
    <citation type="journal article" date="2019" name="Nat. Commun.">
        <title>The genome of broomcorn millet.</title>
        <authorList>
            <person name="Zou C."/>
            <person name="Miki D."/>
            <person name="Li D."/>
            <person name="Tang Q."/>
            <person name="Xiao L."/>
            <person name="Rajput S."/>
            <person name="Deng P."/>
            <person name="Jia W."/>
            <person name="Huang R."/>
            <person name="Zhang M."/>
            <person name="Sun Y."/>
            <person name="Hu J."/>
            <person name="Fu X."/>
            <person name="Schnable P.S."/>
            <person name="Li F."/>
            <person name="Zhang H."/>
            <person name="Feng B."/>
            <person name="Zhu X."/>
            <person name="Liu R."/>
            <person name="Schnable J.C."/>
            <person name="Zhu J.-K."/>
            <person name="Zhang H."/>
        </authorList>
    </citation>
    <scope>NUCLEOTIDE SEQUENCE [LARGE SCALE GENOMIC DNA]</scope>
</reference>
<accession>A0A3L6RMZ9</accession>
<protein>
    <submittedName>
        <fullName evidence="1">DNA-directed RNA polymerases II, IV and V subunit 9B-like</fullName>
    </submittedName>
</protein>
<evidence type="ECO:0000313" key="1">
    <source>
        <dbReference type="EMBL" id="RLN07221.1"/>
    </source>
</evidence>
<keyword evidence="2" id="KW-1185">Reference proteome</keyword>
<organism evidence="1 2">
    <name type="scientific">Panicum miliaceum</name>
    <name type="common">Proso millet</name>
    <name type="synonym">Broomcorn millet</name>
    <dbReference type="NCBI Taxonomy" id="4540"/>
    <lineage>
        <taxon>Eukaryota</taxon>
        <taxon>Viridiplantae</taxon>
        <taxon>Streptophyta</taxon>
        <taxon>Embryophyta</taxon>
        <taxon>Tracheophyta</taxon>
        <taxon>Spermatophyta</taxon>
        <taxon>Magnoliopsida</taxon>
        <taxon>Liliopsida</taxon>
        <taxon>Poales</taxon>
        <taxon>Poaceae</taxon>
        <taxon>PACMAD clade</taxon>
        <taxon>Panicoideae</taxon>
        <taxon>Panicodae</taxon>
        <taxon>Paniceae</taxon>
        <taxon>Panicinae</taxon>
        <taxon>Panicum</taxon>
        <taxon>Panicum sect. Panicum</taxon>
    </lineage>
</organism>
<gene>
    <name evidence="1" type="ORF">C2845_PM11G25810</name>
</gene>
<dbReference type="OrthoDB" id="282270at2759"/>
<dbReference type="Gene3D" id="2.20.25.10">
    <property type="match status" value="1"/>
</dbReference>
<dbReference type="GO" id="GO:0000428">
    <property type="term" value="C:DNA-directed RNA polymerase complex"/>
    <property type="evidence" value="ECO:0007669"/>
    <property type="project" value="UniProtKB-KW"/>
</dbReference>
<sequence>MTPSATISKNSQHVVKGPGAVVRQATATACTGTWLDHAAGEFTLVLFEDVASDPMLPRTKSVRCAASGHGEAVFFRFRQSPAVAAAAAVPTRRAPLASVTRLGEGLVMLWLVTVRFPGLAAAGAALARALRTYLLGPRTRTSEPQRA</sequence>
<dbReference type="EMBL" id="PQIB02000007">
    <property type="protein sequence ID" value="RLN07221.1"/>
    <property type="molecule type" value="Genomic_DNA"/>
</dbReference>
<evidence type="ECO:0000313" key="2">
    <source>
        <dbReference type="Proteomes" id="UP000275267"/>
    </source>
</evidence>
<dbReference type="AlphaFoldDB" id="A0A3L6RMZ9"/>
<dbReference type="Proteomes" id="UP000275267">
    <property type="component" value="Unassembled WGS sequence"/>
</dbReference>
<comment type="caution">
    <text evidence="1">The sequence shown here is derived from an EMBL/GenBank/DDBJ whole genome shotgun (WGS) entry which is preliminary data.</text>
</comment>